<dbReference type="Proteomes" id="UP000247810">
    <property type="component" value="Unassembled WGS sequence"/>
</dbReference>
<feature type="region of interest" description="Disordered" evidence="1">
    <location>
        <begin position="308"/>
        <end position="329"/>
    </location>
</feature>
<dbReference type="EMBL" id="KZ825812">
    <property type="protein sequence ID" value="PYH98395.1"/>
    <property type="molecule type" value="Genomic_DNA"/>
</dbReference>
<keyword evidence="2" id="KW-1133">Transmembrane helix</keyword>
<feature type="transmembrane region" description="Helical" evidence="2">
    <location>
        <begin position="54"/>
        <end position="76"/>
    </location>
</feature>
<keyword evidence="4" id="KW-1185">Reference proteome</keyword>
<feature type="transmembrane region" description="Helical" evidence="2">
    <location>
        <begin position="140"/>
        <end position="161"/>
    </location>
</feature>
<feature type="compositionally biased region" description="Low complexity" evidence="1">
    <location>
        <begin position="400"/>
        <end position="409"/>
    </location>
</feature>
<dbReference type="AlphaFoldDB" id="A0A319DLE5"/>
<feature type="region of interest" description="Disordered" evidence="1">
    <location>
        <begin position="359"/>
        <end position="432"/>
    </location>
</feature>
<dbReference type="OrthoDB" id="4226885at2759"/>
<feature type="region of interest" description="Disordered" evidence="1">
    <location>
        <begin position="512"/>
        <end position="533"/>
    </location>
</feature>
<feature type="transmembrane region" description="Helical" evidence="2">
    <location>
        <begin position="17"/>
        <end position="42"/>
    </location>
</feature>
<proteinExistence type="predicted"/>
<dbReference type="STRING" id="1448320.A0A319DLE5"/>
<keyword evidence="2" id="KW-0472">Membrane</keyword>
<gene>
    <name evidence="3" type="ORF">BO71DRAFT_438167</name>
</gene>
<feature type="transmembrane region" description="Helical" evidence="2">
    <location>
        <begin position="97"/>
        <end position="120"/>
    </location>
</feature>
<keyword evidence="2" id="KW-0812">Transmembrane</keyword>
<accession>A0A319DLE5</accession>
<evidence type="ECO:0000256" key="2">
    <source>
        <dbReference type="SAM" id="Phobius"/>
    </source>
</evidence>
<protein>
    <submittedName>
        <fullName evidence="3">Uncharacterized protein</fullName>
    </submittedName>
</protein>
<name>A0A319DLE5_9EURO</name>
<sequence length="614" mass="67830">MFNQPVSSSSGGEWPKVAIFVCLYALLLESFTEWALVLYPYAVRHVDAKMTPSLIIALVASFLTVPMVALHSLLAWQYNRIAGFARQKAFLHIACTYILRLTIIVWVAASVAGLVVVAQQTFCLADDGSNHFWKIGLSCALHRVSVVVSVVSFVTVCLFFCSKEICERPYDVSLLGVYRPGLLTCDDSVFSGSSLESENSLKSDIYHVCRRPDITYGRDVFQPSDSDTFRKSTIIQQPVDAYTRPNLRIDTTVEPDAATILSGTTLSPNGTYAKMSFADMTSSDIYSYMPRTPTEAPPQAAYEPYRPVDAAELPGPPSKSGHKRHKSSVSSLRRFLPKVFALPLPLSADPQIRALADPNTQPDVEKQAVEVDGPPSPRRDHVPGHPLASAPVEKPLPSTTAAAAAAAAPEPQPTQPEDDPRRRTMTMSSDDAPEVVVPEPLNVQRSNTSYTAPLPRACSNPNQITYPLMPPNPVIRTVQNSHYRGHPVELDQATLQNTRRNSGRQSRLYRFEPNQIPRTQSQYTPQQQQTRQTRQAYIDSHRRMASLARRNDVEIVYSSTRRPRSNTCGGIGYSMSSPLDCIRETGTSVDETRASVFADANTYRGATRTSSGQY</sequence>
<evidence type="ECO:0000256" key="1">
    <source>
        <dbReference type="SAM" id="MobiDB-lite"/>
    </source>
</evidence>
<dbReference type="VEuPathDB" id="FungiDB:BO71DRAFT_438167"/>
<feature type="compositionally biased region" description="Low complexity" evidence="1">
    <location>
        <begin position="518"/>
        <end position="533"/>
    </location>
</feature>
<evidence type="ECO:0000313" key="3">
    <source>
        <dbReference type="EMBL" id="PYH98395.1"/>
    </source>
</evidence>
<organism evidence="3 4">
    <name type="scientific">Aspergillus ellipticus CBS 707.79</name>
    <dbReference type="NCBI Taxonomy" id="1448320"/>
    <lineage>
        <taxon>Eukaryota</taxon>
        <taxon>Fungi</taxon>
        <taxon>Dikarya</taxon>
        <taxon>Ascomycota</taxon>
        <taxon>Pezizomycotina</taxon>
        <taxon>Eurotiomycetes</taxon>
        <taxon>Eurotiomycetidae</taxon>
        <taxon>Eurotiales</taxon>
        <taxon>Aspergillaceae</taxon>
        <taxon>Aspergillus</taxon>
        <taxon>Aspergillus subgen. Circumdati</taxon>
    </lineage>
</organism>
<reference evidence="3 4" key="1">
    <citation type="submission" date="2018-02" db="EMBL/GenBank/DDBJ databases">
        <title>The genomes of Aspergillus section Nigri reveals drivers in fungal speciation.</title>
        <authorList>
            <consortium name="DOE Joint Genome Institute"/>
            <person name="Vesth T.C."/>
            <person name="Nybo J."/>
            <person name="Theobald S."/>
            <person name="Brandl J."/>
            <person name="Frisvad J.C."/>
            <person name="Nielsen K.F."/>
            <person name="Lyhne E.K."/>
            <person name="Kogle M.E."/>
            <person name="Kuo A."/>
            <person name="Riley R."/>
            <person name="Clum A."/>
            <person name="Nolan M."/>
            <person name="Lipzen A."/>
            <person name="Salamov A."/>
            <person name="Henrissat B."/>
            <person name="Wiebenga A."/>
            <person name="De vries R.P."/>
            <person name="Grigoriev I.V."/>
            <person name="Mortensen U.H."/>
            <person name="Andersen M.R."/>
            <person name="Baker S.E."/>
        </authorList>
    </citation>
    <scope>NUCLEOTIDE SEQUENCE [LARGE SCALE GENOMIC DNA]</scope>
    <source>
        <strain evidence="3 4">CBS 707.79</strain>
    </source>
</reference>
<evidence type="ECO:0000313" key="4">
    <source>
        <dbReference type="Proteomes" id="UP000247810"/>
    </source>
</evidence>